<evidence type="ECO:0008006" key="4">
    <source>
        <dbReference type="Google" id="ProtNLM"/>
    </source>
</evidence>
<evidence type="ECO:0000256" key="1">
    <source>
        <dbReference type="SAM" id="MobiDB-lite"/>
    </source>
</evidence>
<name>A0ABS5BL80_9BACT</name>
<feature type="region of interest" description="Disordered" evidence="1">
    <location>
        <begin position="135"/>
        <end position="168"/>
    </location>
</feature>
<organism evidence="2 3">
    <name type="scientific">Gemmata palustris</name>
    <dbReference type="NCBI Taxonomy" id="2822762"/>
    <lineage>
        <taxon>Bacteria</taxon>
        <taxon>Pseudomonadati</taxon>
        <taxon>Planctomycetota</taxon>
        <taxon>Planctomycetia</taxon>
        <taxon>Gemmatales</taxon>
        <taxon>Gemmataceae</taxon>
        <taxon>Gemmata</taxon>
    </lineage>
</organism>
<keyword evidence="3" id="KW-1185">Reference proteome</keyword>
<feature type="region of interest" description="Disordered" evidence="1">
    <location>
        <begin position="260"/>
        <end position="281"/>
    </location>
</feature>
<accession>A0ABS5BL80</accession>
<reference evidence="2 3" key="1">
    <citation type="submission" date="2021-04" db="EMBL/GenBank/DDBJ databases">
        <authorList>
            <person name="Ivanova A."/>
        </authorList>
    </citation>
    <scope>NUCLEOTIDE SEQUENCE [LARGE SCALE GENOMIC DNA]</scope>
    <source>
        <strain evidence="2 3">G18</strain>
    </source>
</reference>
<dbReference type="RefSeq" id="WP_210652549.1">
    <property type="nucleotide sequence ID" value="NZ_JAGKQQ010000001.1"/>
</dbReference>
<evidence type="ECO:0000313" key="2">
    <source>
        <dbReference type="EMBL" id="MBP3954420.1"/>
    </source>
</evidence>
<sequence>MSTHQHNAAGGGSLPAPPLIGTYVPPDVREGDRVYCRFRKGWCRVTGWSPGPIRWPRVQQIGVRGRPGLLVDVTLERAIRTESALALAHWLGLSPKPVTWWRRAFGVAGHVGTPGTRELQCQKRGARSTVIRPRPEGARVGAGGARVASTESPRPEPHSTRPGPIGHFGKRAWSAAEIDRLGTDMDEVVAAALGRTAAAVRRQRCARGIPPFLRAAVRPRPWAANEVARLGTDVDEAVATALGRTVVAVISKRIAMRIPPAREPATRGRSRPSARSTGALA</sequence>
<evidence type="ECO:0000313" key="3">
    <source>
        <dbReference type="Proteomes" id="UP000676565"/>
    </source>
</evidence>
<comment type="caution">
    <text evidence="2">The sequence shown here is derived from an EMBL/GenBank/DDBJ whole genome shotgun (WGS) entry which is preliminary data.</text>
</comment>
<dbReference type="Proteomes" id="UP000676565">
    <property type="component" value="Unassembled WGS sequence"/>
</dbReference>
<dbReference type="EMBL" id="JAGKQQ010000001">
    <property type="protein sequence ID" value="MBP3954420.1"/>
    <property type="molecule type" value="Genomic_DNA"/>
</dbReference>
<protein>
    <recommendedName>
        <fullName evidence="4">Helix-turn-helix domain-containing protein</fullName>
    </recommendedName>
</protein>
<proteinExistence type="predicted"/>
<gene>
    <name evidence="2" type="ORF">J8F10_03835</name>
</gene>